<proteinExistence type="predicted"/>
<feature type="chain" id="PRO_5044770822" evidence="2">
    <location>
        <begin position="21"/>
        <end position="325"/>
    </location>
</feature>
<name>A0ABD3QX55_9STRA</name>
<dbReference type="AlphaFoldDB" id="A0ABD3QX55"/>
<feature type="region of interest" description="Disordered" evidence="1">
    <location>
        <begin position="120"/>
        <end position="142"/>
    </location>
</feature>
<feature type="compositionally biased region" description="Basic and acidic residues" evidence="1">
    <location>
        <begin position="282"/>
        <end position="312"/>
    </location>
</feature>
<feature type="compositionally biased region" description="Polar residues" evidence="1">
    <location>
        <begin position="52"/>
        <end position="71"/>
    </location>
</feature>
<comment type="caution">
    <text evidence="3">The sequence shown here is derived from an EMBL/GenBank/DDBJ whole genome shotgun (WGS) entry which is preliminary data.</text>
</comment>
<evidence type="ECO:0000256" key="1">
    <source>
        <dbReference type="SAM" id="MobiDB-lite"/>
    </source>
</evidence>
<dbReference type="Proteomes" id="UP001530400">
    <property type="component" value="Unassembled WGS sequence"/>
</dbReference>
<evidence type="ECO:0000256" key="2">
    <source>
        <dbReference type="SAM" id="SignalP"/>
    </source>
</evidence>
<protein>
    <submittedName>
        <fullName evidence="3">Uncharacterized protein</fullName>
    </submittedName>
</protein>
<feature type="region of interest" description="Disordered" evidence="1">
    <location>
        <begin position="220"/>
        <end position="325"/>
    </location>
</feature>
<accession>A0ABD3QX55</accession>
<keyword evidence="2" id="KW-0732">Signal</keyword>
<evidence type="ECO:0000313" key="3">
    <source>
        <dbReference type="EMBL" id="KAL3804773.1"/>
    </source>
</evidence>
<feature type="compositionally biased region" description="Polar residues" evidence="1">
    <location>
        <begin position="124"/>
        <end position="139"/>
    </location>
</feature>
<sequence>MRVATTVTLLLGAALMPAHAQKNRLGKDLTNQFKERRKHNAAAAAASSVSSEIDTNTNLRKGNTPDGSNAAATRLSLGEMAKVADNMKQKLEQEKRGEVKLKEIQKERFQKFIARYEELKSKNSEPSSKQQQTSVSDPANTDKLEWYKKNRHKMEFKETRGLVLGKTHEEREEVANDLREEIANHESGLKVMEENLYEFKKHALLRYDRANHPELIKAAAAAAASDDKEEETDDDKAATADEAIVSDGKTVEAEDPETFAAPPRKEDTNENDDVPETGVIVHGEEVKRRGADEAPKTKEEKDRYRKEREAGKKVSKILHYGGGDE</sequence>
<reference evidence="3 4" key="1">
    <citation type="submission" date="2024-10" db="EMBL/GenBank/DDBJ databases">
        <title>Updated reference genomes for cyclostephanoid diatoms.</title>
        <authorList>
            <person name="Roberts W.R."/>
            <person name="Alverson A.J."/>
        </authorList>
    </citation>
    <scope>NUCLEOTIDE SEQUENCE [LARGE SCALE GENOMIC DNA]</scope>
    <source>
        <strain evidence="3 4">AJA010-31</strain>
    </source>
</reference>
<gene>
    <name evidence="3" type="ORF">ACHAWO_013801</name>
</gene>
<organism evidence="3 4">
    <name type="scientific">Cyclotella atomus</name>
    <dbReference type="NCBI Taxonomy" id="382360"/>
    <lineage>
        <taxon>Eukaryota</taxon>
        <taxon>Sar</taxon>
        <taxon>Stramenopiles</taxon>
        <taxon>Ochrophyta</taxon>
        <taxon>Bacillariophyta</taxon>
        <taxon>Coscinodiscophyceae</taxon>
        <taxon>Thalassiosirophycidae</taxon>
        <taxon>Stephanodiscales</taxon>
        <taxon>Stephanodiscaceae</taxon>
        <taxon>Cyclotella</taxon>
    </lineage>
</organism>
<dbReference type="EMBL" id="JALLPJ020000029">
    <property type="protein sequence ID" value="KAL3804773.1"/>
    <property type="molecule type" value="Genomic_DNA"/>
</dbReference>
<feature type="signal peptide" evidence="2">
    <location>
        <begin position="1"/>
        <end position="20"/>
    </location>
</feature>
<evidence type="ECO:0000313" key="4">
    <source>
        <dbReference type="Proteomes" id="UP001530400"/>
    </source>
</evidence>
<keyword evidence="4" id="KW-1185">Reference proteome</keyword>
<feature type="region of interest" description="Disordered" evidence="1">
    <location>
        <begin position="41"/>
        <end position="71"/>
    </location>
</feature>
<feature type="compositionally biased region" description="Low complexity" evidence="1">
    <location>
        <begin position="41"/>
        <end position="51"/>
    </location>
</feature>